<evidence type="ECO:0000256" key="1">
    <source>
        <dbReference type="ARBA" id="ARBA00022741"/>
    </source>
</evidence>
<dbReference type="GO" id="GO:0005524">
    <property type="term" value="F:ATP binding"/>
    <property type="evidence" value="ECO:0007669"/>
    <property type="project" value="UniProtKB-KW"/>
</dbReference>
<name>A0A318FXD6_KLEOX</name>
<sequence>MPSQHSIANSKAQNNGLFPLSCMRQHQERLLEISWPEDELGALWLPLLNRRRAPIEQSLRDSLLTPEQIDSLVLVDGASQHALVQRIAVRLFGKMPYKKIHRDFKFPGKRRDRKTSFLHTFW</sequence>
<proteinExistence type="predicted"/>
<dbReference type="GO" id="GO:0140662">
    <property type="term" value="F:ATP-dependent protein folding chaperone"/>
    <property type="evidence" value="ECO:0007669"/>
    <property type="project" value="InterPro"/>
</dbReference>
<dbReference type="InterPro" id="IPR043129">
    <property type="entry name" value="ATPase_NBD"/>
</dbReference>
<accession>A0A318FXD6</accession>
<evidence type="ECO:0000256" key="2">
    <source>
        <dbReference type="ARBA" id="ARBA00022840"/>
    </source>
</evidence>
<dbReference type="RefSeq" id="WP_110273339.1">
    <property type="nucleotide sequence ID" value="NZ_QJJG01000004.1"/>
</dbReference>
<organism evidence="3 4">
    <name type="scientific">Klebsiella oxytoca</name>
    <dbReference type="NCBI Taxonomy" id="571"/>
    <lineage>
        <taxon>Bacteria</taxon>
        <taxon>Pseudomonadati</taxon>
        <taxon>Pseudomonadota</taxon>
        <taxon>Gammaproteobacteria</taxon>
        <taxon>Enterobacterales</taxon>
        <taxon>Enterobacteriaceae</taxon>
        <taxon>Klebsiella/Raoultella group</taxon>
        <taxon>Klebsiella</taxon>
    </lineage>
</organism>
<protein>
    <submittedName>
        <fullName evidence="3">Hsp70 protein</fullName>
    </submittedName>
</protein>
<evidence type="ECO:0000313" key="4">
    <source>
        <dbReference type="Proteomes" id="UP000247485"/>
    </source>
</evidence>
<dbReference type="EMBL" id="QJJG01000004">
    <property type="protein sequence ID" value="PXW47191.1"/>
    <property type="molecule type" value="Genomic_DNA"/>
</dbReference>
<evidence type="ECO:0000313" key="3">
    <source>
        <dbReference type="EMBL" id="PXW47191.1"/>
    </source>
</evidence>
<dbReference type="InterPro" id="IPR013126">
    <property type="entry name" value="Hsp_70_fam"/>
</dbReference>
<gene>
    <name evidence="3" type="ORF">DET57_104252</name>
</gene>
<reference evidence="3 4" key="1">
    <citation type="submission" date="2018-05" db="EMBL/GenBank/DDBJ databases">
        <title>Freshwater and sediment microbial communities from various areas in North America, analyzing microbe dynamics in response to fracking.</title>
        <authorList>
            <person name="Lamendella R."/>
        </authorList>
    </citation>
    <scope>NUCLEOTIDE SEQUENCE [LARGE SCALE GENOMIC DNA]</scope>
    <source>
        <strain evidence="3 4">67</strain>
    </source>
</reference>
<dbReference type="Gene3D" id="3.90.640.10">
    <property type="entry name" value="Actin, Chain A, domain 4"/>
    <property type="match status" value="1"/>
</dbReference>
<dbReference type="AlphaFoldDB" id="A0A318FXD6"/>
<dbReference type="Proteomes" id="UP000247485">
    <property type="component" value="Unassembled WGS sequence"/>
</dbReference>
<keyword evidence="1" id="KW-0547">Nucleotide-binding</keyword>
<dbReference type="Gene3D" id="3.30.420.40">
    <property type="match status" value="1"/>
</dbReference>
<dbReference type="SUPFAM" id="SSF53067">
    <property type="entry name" value="Actin-like ATPase domain"/>
    <property type="match status" value="1"/>
</dbReference>
<dbReference type="Pfam" id="PF00012">
    <property type="entry name" value="HSP70"/>
    <property type="match status" value="1"/>
</dbReference>
<keyword evidence="2" id="KW-0067">ATP-binding</keyword>
<comment type="caution">
    <text evidence="3">The sequence shown here is derived from an EMBL/GenBank/DDBJ whole genome shotgun (WGS) entry which is preliminary data.</text>
</comment>